<reference evidence="1 2" key="1">
    <citation type="submission" date="2015-01" db="EMBL/GenBank/DDBJ databases">
        <title>Evolution of Trichinella species and genotypes.</title>
        <authorList>
            <person name="Korhonen P.K."/>
            <person name="Edoardo P."/>
            <person name="Giuseppe L.R."/>
            <person name="Gasser R.B."/>
        </authorList>
    </citation>
    <scope>NUCLEOTIDE SEQUENCE [LARGE SCALE GENOMIC DNA]</scope>
    <source>
        <strain evidence="1">ISS1980</strain>
    </source>
</reference>
<sequence>MVKNSGGGDFVVRTLHEARKCLKSFLEERRHVPNEMIEGGISGGGNGTGRKKSLLGELMGRKPHLSGKNSVEACLGKSRHWTRQNFDGGYFVWRKRHLAEKKPSILIGRKLLWARKYGG</sequence>
<comment type="caution">
    <text evidence="1">The sequence shown here is derived from an EMBL/GenBank/DDBJ whole genome shotgun (WGS) entry which is preliminary data.</text>
</comment>
<evidence type="ECO:0000313" key="2">
    <source>
        <dbReference type="Proteomes" id="UP000054843"/>
    </source>
</evidence>
<gene>
    <name evidence="1" type="ORF">T10_1157</name>
</gene>
<keyword evidence="2" id="KW-1185">Reference proteome</keyword>
<dbReference type="AlphaFoldDB" id="A0A0V1M531"/>
<organism evidence="1 2">
    <name type="scientific">Trichinella papuae</name>
    <dbReference type="NCBI Taxonomy" id="268474"/>
    <lineage>
        <taxon>Eukaryota</taxon>
        <taxon>Metazoa</taxon>
        <taxon>Ecdysozoa</taxon>
        <taxon>Nematoda</taxon>
        <taxon>Enoplea</taxon>
        <taxon>Dorylaimia</taxon>
        <taxon>Trichinellida</taxon>
        <taxon>Trichinellidae</taxon>
        <taxon>Trichinella</taxon>
    </lineage>
</organism>
<evidence type="ECO:0000313" key="1">
    <source>
        <dbReference type="EMBL" id="KRZ66684.1"/>
    </source>
</evidence>
<accession>A0A0V1M531</accession>
<dbReference type="Proteomes" id="UP000054843">
    <property type="component" value="Unassembled WGS sequence"/>
</dbReference>
<proteinExistence type="predicted"/>
<dbReference type="EMBL" id="JYDO01000229">
    <property type="protein sequence ID" value="KRZ66684.1"/>
    <property type="molecule type" value="Genomic_DNA"/>
</dbReference>
<name>A0A0V1M531_9BILA</name>
<protein>
    <submittedName>
        <fullName evidence="1">Uncharacterized protein</fullName>
    </submittedName>
</protein>